<evidence type="ECO:0000313" key="3">
    <source>
        <dbReference type="EMBL" id="SKB00528.1"/>
    </source>
</evidence>
<organism evidence="3 4">
    <name type="scientific">Prosthecobacter debontii</name>
    <dbReference type="NCBI Taxonomy" id="48467"/>
    <lineage>
        <taxon>Bacteria</taxon>
        <taxon>Pseudomonadati</taxon>
        <taxon>Verrucomicrobiota</taxon>
        <taxon>Verrucomicrobiia</taxon>
        <taxon>Verrucomicrobiales</taxon>
        <taxon>Verrucomicrobiaceae</taxon>
        <taxon>Prosthecobacter</taxon>
    </lineage>
</organism>
<feature type="region of interest" description="Disordered" evidence="1">
    <location>
        <begin position="62"/>
        <end position="84"/>
    </location>
</feature>
<protein>
    <submittedName>
        <fullName evidence="3">Uncharacterized protein</fullName>
    </submittedName>
</protein>
<dbReference type="Proteomes" id="UP000190774">
    <property type="component" value="Unassembled WGS sequence"/>
</dbReference>
<evidence type="ECO:0000256" key="1">
    <source>
        <dbReference type="SAM" id="MobiDB-lite"/>
    </source>
</evidence>
<dbReference type="EMBL" id="FUYE01000010">
    <property type="protein sequence ID" value="SKB00528.1"/>
    <property type="molecule type" value="Genomic_DNA"/>
</dbReference>
<feature type="transmembrane region" description="Helical" evidence="2">
    <location>
        <begin position="28"/>
        <end position="46"/>
    </location>
</feature>
<keyword evidence="2" id="KW-0812">Transmembrane</keyword>
<name>A0A1T4YG11_9BACT</name>
<evidence type="ECO:0000256" key="2">
    <source>
        <dbReference type="SAM" id="Phobius"/>
    </source>
</evidence>
<proteinExistence type="predicted"/>
<dbReference type="AlphaFoldDB" id="A0A1T4YG11"/>
<keyword evidence="4" id="KW-1185">Reference proteome</keyword>
<accession>A0A1T4YG11</accession>
<evidence type="ECO:0000313" key="4">
    <source>
        <dbReference type="Proteomes" id="UP000190774"/>
    </source>
</evidence>
<reference evidence="4" key="1">
    <citation type="submission" date="2017-02" db="EMBL/GenBank/DDBJ databases">
        <authorList>
            <person name="Varghese N."/>
            <person name="Submissions S."/>
        </authorList>
    </citation>
    <scope>NUCLEOTIDE SEQUENCE [LARGE SCALE GENOMIC DNA]</scope>
    <source>
        <strain evidence="4">ATCC 700200</strain>
    </source>
</reference>
<keyword evidence="2" id="KW-1133">Transmembrane helix</keyword>
<dbReference type="STRING" id="48467.SAMN02745166_03161"/>
<keyword evidence="2" id="KW-0472">Membrane</keyword>
<gene>
    <name evidence="3" type="ORF">SAMN02745166_03161</name>
</gene>
<sequence length="84" mass="9305">MLGSLLACVVLVSSLVLRRRSAWFLQTAWVAMILASGALAFAAHAYQIDYTRFHDEEDAGSSQRFVGKSAGPHQRPTKILCQPW</sequence>